<dbReference type="AlphaFoldDB" id="A0A164NJ73"/>
<keyword evidence="15" id="KW-1185">Reference proteome</keyword>
<feature type="transmembrane region" description="Helical" evidence="12">
    <location>
        <begin position="406"/>
        <end position="426"/>
    </location>
</feature>
<dbReference type="Pfam" id="PF00003">
    <property type="entry name" value="7tm_3"/>
    <property type="match status" value="1"/>
</dbReference>
<dbReference type="STRING" id="35525.A0A164NJ73"/>
<comment type="subcellular location">
    <subcellularLocation>
        <location evidence="1">Cell membrane</location>
        <topology evidence="1">Multi-pass membrane protein</topology>
    </subcellularLocation>
</comment>
<feature type="domain" description="G-protein coupled receptors family 3 profile" evidence="13">
    <location>
        <begin position="70"/>
        <end position="171"/>
    </location>
</feature>
<keyword evidence="7 12" id="KW-0472">Membrane</keyword>
<feature type="region of interest" description="Disordered" evidence="11">
    <location>
        <begin position="615"/>
        <end position="716"/>
    </location>
</feature>
<evidence type="ECO:0000256" key="6">
    <source>
        <dbReference type="ARBA" id="ARBA00023040"/>
    </source>
</evidence>
<dbReference type="GO" id="GO:0004930">
    <property type="term" value="F:G protein-coupled receptor activity"/>
    <property type="evidence" value="ECO:0007669"/>
    <property type="project" value="UniProtKB-KW"/>
</dbReference>
<evidence type="ECO:0000256" key="1">
    <source>
        <dbReference type="ARBA" id="ARBA00004651"/>
    </source>
</evidence>
<evidence type="ECO:0000256" key="12">
    <source>
        <dbReference type="SAM" id="Phobius"/>
    </source>
</evidence>
<dbReference type="InterPro" id="IPR043458">
    <property type="entry name" value="GPR158/179"/>
</dbReference>
<evidence type="ECO:0000256" key="5">
    <source>
        <dbReference type="ARBA" id="ARBA00022989"/>
    </source>
</evidence>
<feature type="compositionally biased region" description="Low complexity" evidence="11">
    <location>
        <begin position="679"/>
        <end position="689"/>
    </location>
</feature>
<dbReference type="InterPro" id="IPR017978">
    <property type="entry name" value="GPCR_3_C"/>
</dbReference>
<name>A0A164NJ73_9CRUS</name>
<keyword evidence="5 12" id="KW-1133">Transmembrane helix</keyword>
<feature type="transmembrane region" description="Helical" evidence="12">
    <location>
        <begin position="179"/>
        <end position="196"/>
    </location>
</feature>
<evidence type="ECO:0000259" key="13">
    <source>
        <dbReference type="PROSITE" id="PS50259"/>
    </source>
</evidence>
<evidence type="ECO:0000256" key="8">
    <source>
        <dbReference type="ARBA" id="ARBA00023170"/>
    </source>
</evidence>
<proteinExistence type="inferred from homology"/>
<evidence type="ECO:0000313" key="15">
    <source>
        <dbReference type="Proteomes" id="UP000076858"/>
    </source>
</evidence>
<dbReference type="OrthoDB" id="5823771at2759"/>
<keyword evidence="3" id="KW-1003">Cell membrane</keyword>
<reference evidence="14 15" key="1">
    <citation type="submission" date="2016-03" db="EMBL/GenBank/DDBJ databases">
        <title>EvidentialGene: Evidence-directed Construction of Genes on Genomes.</title>
        <authorList>
            <person name="Gilbert D.G."/>
            <person name="Choi J.-H."/>
            <person name="Mockaitis K."/>
            <person name="Colbourne J."/>
            <person name="Pfrender M."/>
        </authorList>
    </citation>
    <scope>NUCLEOTIDE SEQUENCE [LARGE SCALE GENOMIC DNA]</scope>
    <source>
        <strain evidence="14 15">Xinb3</strain>
        <tissue evidence="14">Complete organism</tissue>
    </source>
</reference>
<comment type="similarity">
    <text evidence="2">Belongs to the G-protein coupled receptor 3 family.</text>
</comment>
<evidence type="ECO:0000256" key="4">
    <source>
        <dbReference type="ARBA" id="ARBA00022692"/>
    </source>
</evidence>
<feature type="compositionally biased region" description="Polar residues" evidence="11">
    <location>
        <begin position="706"/>
        <end position="716"/>
    </location>
</feature>
<keyword evidence="9" id="KW-0325">Glycoprotein</keyword>
<dbReference type="EMBL" id="LRGB01002849">
    <property type="protein sequence ID" value="KZS06002.1"/>
    <property type="molecule type" value="Genomic_DNA"/>
</dbReference>
<evidence type="ECO:0000256" key="3">
    <source>
        <dbReference type="ARBA" id="ARBA00022475"/>
    </source>
</evidence>
<dbReference type="GO" id="GO:0005886">
    <property type="term" value="C:plasma membrane"/>
    <property type="evidence" value="ECO:0007669"/>
    <property type="project" value="UniProtKB-SubCell"/>
</dbReference>
<keyword evidence="6" id="KW-0297">G-protein coupled receptor</keyword>
<feature type="compositionally biased region" description="Basic and acidic residues" evidence="11">
    <location>
        <begin position="643"/>
        <end position="659"/>
    </location>
</feature>
<evidence type="ECO:0000313" key="14">
    <source>
        <dbReference type="EMBL" id="KZS06002.1"/>
    </source>
</evidence>
<keyword evidence="4 12" id="KW-0812">Transmembrane</keyword>
<evidence type="ECO:0000256" key="11">
    <source>
        <dbReference type="SAM" id="MobiDB-lite"/>
    </source>
</evidence>
<sequence length="716" mass="79279">MESSTNYSSQMQPVSVLSPSLERVTHQTNKIMISCNSSSGALLDGCSPIAASNNNHQPDQQQQQLYDHLLRTIAISIQAACMLVALLLAFLVFRYRKYKAIAGSAWILLELMLIGALLLYSIVVVRYFESSADLCLLEPWLRELGFTCCYGTIVLKIYRLLVEFRTRKAHRWVVREKDLLKYWAVMITCVSVYLASGTISTLEHSDHNEHSIWKVWDHSAAAAASADQSAMMDAVAFPSASSSNHSRSTHLLFPKSIKGTGETNSGRVGVRVRVDGSRNSNASFLLQKARVLRRGTVLGGFIDPSHSNVAATGHDDVDALRRSILTDTTTETFAQTDFDADNDTRITASVSAEANQWNNATNKTDVIPNCDVNATPDGGHSGGNSLLYTRFQVDSGSYFTVCRQLWWHYVNMAGEFLFLLCGLYISSNARNAASHHGEKLCFYKHSISVVFSFASLFLAILVEFCASVAYTVLSRIAWITDYPDHLFLLEFARSQLATTLVLIIIFGPKIFFICRQSSNKDLQRMQHQTSQIECGIGVPGDLLERGQSAPCGDSNMFKNNPADGDGAGTDAPAMISANGEVDLGNVDLSQMDPEVIREELKRVYTQLHVLKMKTLRKDNPHISKRRGGRKPPHRRFSLQRSRVQREKSKSSRTVRKPENVEETGVEESVCSVDGPSGVHPLQLAQQQPHHATETTDLLPTEIPPVSTLTASSKTLK</sequence>
<keyword evidence="10" id="KW-0807">Transducer</keyword>
<evidence type="ECO:0000256" key="9">
    <source>
        <dbReference type="ARBA" id="ARBA00023180"/>
    </source>
</evidence>
<evidence type="ECO:0000256" key="10">
    <source>
        <dbReference type="ARBA" id="ARBA00023224"/>
    </source>
</evidence>
<feature type="compositionally biased region" description="Basic residues" evidence="11">
    <location>
        <begin position="622"/>
        <end position="637"/>
    </location>
</feature>
<comment type="caution">
    <text evidence="14">The sequence shown here is derived from an EMBL/GenBank/DDBJ whole genome shotgun (WGS) entry which is preliminary data.</text>
</comment>
<keyword evidence="8" id="KW-0675">Receptor</keyword>
<feature type="transmembrane region" description="Helical" evidence="12">
    <location>
        <begin position="105"/>
        <end position="128"/>
    </location>
</feature>
<feature type="transmembrane region" description="Helical" evidence="12">
    <location>
        <begin position="493"/>
        <end position="514"/>
    </location>
</feature>
<dbReference type="Proteomes" id="UP000076858">
    <property type="component" value="Unassembled WGS sequence"/>
</dbReference>
<dbReference type="PANTHER" id="PTHR32546:SF26">
    <property type="entry name" value="SMOG, ISOFORM D"/>
    <property type="match status" value="1"/>
</dbReference>
<accession>A0A164NJ73</accession>
<gene>
    <name evidence="14" type="ORF">APZ42_030481</name>
</gene>
<feature type="transmembrane region" description="Helical" evidence="12">
    <location>
        <begin position="447"/>
        <end position="473"/>
    </location>
</feature>
<feature type="transmembrane region" description="Helical" evidence="12">
    <location>
        <begin position="73"/>
        <end position="93"/>
    </location>
</feature>
<evidence type="ECO:0000256" key="2">
    <source>
        <dbReference type="ARBA" id="ARBA00007242"/>
    </source>
</evidence>
<protein>
    <submittedName>
        <fullName evidence="14">Putative Poor gastrulation</fullName>
    </submittedName>
</protein>
<dbReference type="PROSITE" id="PS50259">
    <property type="entry name" value="G_PROTEIN_RECEP_F3_4"/>
    <property type="match status" value="1"/>
</dbReference>
<evidence type="ECO:0000256" key="7">
    <source>
        <dbReference type="ARBA" id="ARBA00023136"/>
    </source>
</evidence>
<dbReference type="PANTHER" id="PTHR32546">
    <property type="entry name" value="G-PROTEIN COUPLED RECEPTOR 158-RELATED"/>
    <property type="match status" value="1"/>
</dbReference>
<feature type="transmembrane region" description="Helical" evidence="12">
    <location>
        <begin position="140"/>
        <end position="158"/>
    </location>
</feature>
<organism evidence="14 15">
    <name type="scientific">Daphnia magna</name>
    <dbReference type="NCBI Taxonomy" id="35525"/>
    <lineage>
        <taxon>Eukaryota</taxon>
        <taxon>Metazoa</taxon>
        <taxon>Ecdysozoa</taxon>
        <taxon>Arthropoda</taxon>
        <taxon>Crustacea</taxon>
        <taxon>Branchiopoda</taxon>
        <taxon>Diplostraca</taxon>
        <taxon>Cladocera</taxon>
        <taxon>Anomopoda</taxon>
        <taxon>Daphniidae</taxon>
        <taxon>Daphnia</taxon>
    </lineage>
</organism>